<evidence type="ECO:0000313" key="6">
    <source>
        <dbReference type="Proteomes" id="UP000036367"/>
    </source>
</evidence>
<evidence type="ECO:0000256" key="3">
    <source>
        <dbReference type="ARBA" id="ARBA00023125"/>
    </source>
</evidence>
<dbReference type="GO" id="GO:0009035">
    <property type="term" value="F:type I site-specific deoxyribonuclease activity"/>
    <property type="evidence" value="ECO:0007669"/>
    <property type="project" value="UniProtKB-EC"/>
</dbReference>
<reference evidence="5" key="1">
    <citation type="submission" date="2015-05" db="EMBL/GenBank/DDBJ databases">
        <title>Permanent draft genome of Rhodopirellula islandicus K833.</title>
        <authorList>
            <person name="Kizina J."/>
            <person name="Richter M."/>
            <person name="Glockner F.O."/>
            <person name="Harder J."/>
        </authorList>
    </citation>
    <scope>NUCLEOTIDE SEQUENCE [LARGE SCALE GENOMIC DNA]</scope>
    <source>
        <strain evidence="5">K833</strain>
    </source>
</reference>
<dbReference type="RefSeq" id="WP_053061117.1">
    <property type="nucleotide sequence ID" value="NZ_LECT01000017.1"/>
</dbReference>
<dbReference type="GO" id="GO:0009307">
    <property type="term" value="P:DNA restriction-modification system"/>
    <property type="evidence" value="ECO:0007669"/>
    <property type="project" value="UniProtKB-KW"/>
</dbReference>
<gene>
    <name evidence="5" type="ORF">RISK_002344</name>
</gene>
<evidence type="ECO:0000256" key="1">
    <source>
        <dbReference type="ARBA" id="ARBA00010923"/>
    </source>
</evidence>
<dbReference type="GO" id="GO:0003677">
    <property type="term" value="F:DNA binding"/>
    <property type="evidence" value="ECO:0007669"/>
    <property type="project" value="UniProtKB-KW"/>
</dbReference>
<accession>A0A0J1BGN0</accession>
<dbReference type="Gene3D" id="3.90.220.20">
    <property type="entry name" value="DNA methylase specificity domains"/>
    <property type="match status" value="2"/>
</dbReference>
<evidence type="ECO:0000313" key="5">
    <source>
        <dbReference type="EMBL" id="KLU05712.1"/>
    </source>
</evidence>
<keyword evidence="2" id="KW-0680">Restriction system</keyword>
<dbReference type="AlphaFoldDB" id="A0A0J1BGN0"/>
<dbReference type="SUPFAM" id="SSF116734">
    <property type="entry name" value="DNA methylase specificity domain"/>
    <property type="match status" value="2"/>
</dbReference>
<dbReference type="PANTHER" id="PTHR43140:SF1">
    <property type="entry name" value="TYPE I RESTRICTION ENZYME ECOKI SPECIFICITY SUBUNIT"/>
    <property type="match status" value="1"/>
</dbReference>
<dbReference type="InterPro" id="IPR000055">
    <property type="entry name" value="Restrct_endonuc_typeI_TRD"/>
</dbReference>
<keyword evidence="6" id="KW-1185">Reference proteome</keyword>
<evidence type="ECO:0000259" key="4">
    <source>
        <dbReference type="Pfam" id="PF01420"/>
    </source>
</evidence>
<organism evidence="5 6">
    <name type="scientific">Rhodopirellula islandica</name>
    <dbReference type="NCBI Taxonomy" id="595434"/>
    <lineage>
        <taxon>Bacteria</taxon>
        <taxon>Pseudomonadati</taxon>
        <taxon>Planctomycetota</taxon>
        <taxon>Planctomycetia</taxon>
        <taxon>Pirellulales</taxon>
        <taxon>Pirellulaceae</taxon>
        <taxon>Rhodopirellula</taxon>
    </lineage>
</organism>
<sequence>MSVATEPAPAWESPQWQEAVSQNPGLAPFFDNLESFVELPEGVEKLRDLVLDLAVRGKVVAQDESDEPAFTLFDAIQRTRKQLEADKVIRKTKPLAEITGSDIPFTIPESWRWTHLQEVFYSISPGKKKLKTKDYLEKGEFPIVDQGQKFIAGYTDQKEMVTTIPGPVIVFGDHTCELKLIDFNFVAGADGIKILRPIELFEPYFYLVLDSLELRDRGYGRHFKILVDNYFPLPPLAEQRRIVSKVEGLMSLCDTLESQRRSRESVRERASRSVLGRLTSASAPLAAGTSRATSTGETLKSSWQRLSDHFEVLLDQPSGPAHLRQSIIDLSSLGMLTEQRGDEDSMNSVMRERRVKRQEQWERAQLSKFEEKGKKPRTDSWKKKYDTPEPIDISELPGLPTNWAYERLGLLGADPFNTVQTGPFGAQLHKTEFVKEGVPVIAVGNLTGLGFTRKGLYHITEEKAVQLSRYDVQSGDLLFARSGATLGKVCVAPDFIDNWRMTGHILRARLDTNVVLPELVVLFLWGSEFVKEQVTGGIRGMTRPGYNTSLLERIVLPLPPLAEQKRIVSKVSVLLSQLDELSARLRSRQSTTDALLTALIHQIL</sequence>
<evidence type="ECO:0000256" key="2">
    <source>
        <dbReference type="ARBA" id="ARBA00022747"/>
    </source>
</evidence>
<dbReference type="STRING" id="595434.RISK_002344"/>
<dbReference type="Pfam" id="PF01420">
    <property type="entry name" value="Methylase_S"/>
    <property type="match status" value="2"/>
</dbReference>
<name>A0A0J1BGN0_RHOIS</name>
<dbReference type="InterPro" id="IPR044946">
    <property type="entry name" value="Restrct_endonuc_typeI_TRD_sf"/>
</dbReference>
<dbReference type="PANTHER" id="PTHR43140">
    <property type="entry name" value="TYPE-1 RESTRICTION ENZYME ECOKI SPECIFICITY PROTEIN"/>
    <property type="match status" value="1"/>
</dbReference>
<keyword evidence="3" id="KW-0238">DNA-binding</keyword>
<keyword evidence="5" id="KW-0378">Hydrolase</keyword>
<dbReference type="EMBL" id="LECT01000017">
    <property type="protein sequence ID" value="KLU05712.1"/>
    <property type="molecule type" value="Genomic_DNA"/>
</dbReference>
<dbReference type="InterPro" id="IPR051212">
    <property type="entry name" value="Type-I_RE_S_subunit"/>
</dbReference>
<comment type="similarity">
    <text evidence="1">Belongs to the type-I restriction system S methylase family.</text>
</comment>
<proteinExistence type="inferred from homology"/>
<dbReference type="PATRIC" id="fig|595434.4.peg.2239"/>
<dbReference type="OrthoDB" id="9811611at2"/>
<protein>
    <submittedName>
        <fullName evidence="5">Type I restriction-modification system, specificity subunit S</fullName>
        <ecNumber evidence="5">3.1.21.3</ecNumber>
    </submittedName>
</protein>
<dbReference type="EC" id="3.1.21.3" evidence="5"/>
<comment type="caution">
    <text evidence="5">The sequence shown here is derived from an EMBL/GenBank/DDBJ whole genome shotgun (WGS) entry which is preliminary data.</text>
</comment>
<feature type="domain" description="Type I restriction modification DNA specificity" evidence="4">
    <location>
        <begin position="435"/>
        <end position="581"/>
    </location>
</feature>
<dbReference type="Proteomes" id="UP000036367">
    <property type="component" value="Unassembled WGS sequence"/>
</dbReference>
<feature type="domain" description="Type I restriction modification DNA specificity" evidence="4">
    <location>
        <begin position="108"/>
        <end position="261"/>
    </location>
</feature>